<feature type="compositionally biased region" description="Basic and acidic residues" evidence="1">
    <location>
        <begin position="626"/>
        <end position="640"/>
    </location>
</feature>
<comment type="caution">
    <text evidence="2">The sequence shown here is derived from an EMBL/GenBank/DDBJ whole genome shotgun (WGS) entry which is preliminary data.</text>
</comment>
<feature type="compositionally biased region" description="Low complexity" evidence="1">
    <location>
        <begin position="861"/>
        <end position="874"/>
    </location>
</feature>
<sequence length="1205" mass="132608">MAWNTHTPKGKNTVFPGKFKSFVRDVASLKRTASGHSRAKSVASVATESERAWSIASDFDCPEEQPEHQAGISVQLSLSFEEPLEFSCNRCYNSSDDFEPSERLLRGLLRRIDHGSYELITRKDPNATATTKSEGRPKQKRFEMTFQISQKGTLWAARTYTSYQKDVMTANSVKEVVLSSHRLIGLFLRRHDPNFVWRDGPIRDEILEGPETTPYRVGGIQSMSCIPRSRFLETTQSFEAIPGFKLELSITSRSTRRKPPEWHKTLEIDSKQTTPLNLAVAEALFSNASHVLEAALRLERRATEERHRHSCGFISPSCPHYEEDATNISLRVTNNLGPQFDHLHRTIASKLVLFRDVNSKDTADFINNLESVLEVARDAADHTISVTNDFEFRVVELRGRGWNLDEPLVFTLGPSDSYSRRSVQAILDRVQAGVADVLRGNAATVRMSAAKRGHYILDKTLLAPRDPNAEAGRWSIPSKNKAKVVDKLRRRIHQDIDMICKDTCSLDNLDDHEPTTIKDLPSKVDVLGQSEFEAVKIPLPGTPSPAATTALGQAAEIYASTPFSTEGQIPRTPISETSIPFSGLNGAMERVRPKSFTFTKTGARAFPLVPTASSYGFTETIAPESPRQKVDRPVSHDSGVDTKAQSKPSDLVSANKEVFATSASLDIIEPHSNDPKPTDVTVTNDQQSKAPTRGAVEPLERRTSTSTVNQHRHSDAEEISLAPSTPSLVFGGGHSASSSLHLFTPQIQALSSGPDMDVALRPSTPDGHNNEHSISEPADVDANEKFPQPVAVDLPYPRFSTLAKYKPSPSPLQNQDHASDDDSSDIEDDSRKDSAFQESEAKDRNDVQATAVSGTAPDGTASSVAEPSESVESATNDAQKDADGTLNQSSKVEESAENHVPEEQEPQLSPMFRDEKLENGLSTRSKSHERSVTPEQLVAIPVEITSAEDARTHTDPFFHGIQTPSDGFAQTRQDFDFDFSSPWSAASPYSEVSQPVFYSNLDNAIDDEPEGSQSTTTNKQLIQRSPASSLVRPLFSRTRHRSFGSAGLLGIRVGEPRLIEVGLRRAFMMLPIIRGTGGSPMTGMSFFNNMGHRGRAAFLMKRPATSGNELQLARRPASSHGQERSLYEPGLDQVLMKRSASQSMLQDMVLVEARHRHHKHDKKSHDNDDGREKDKGKGKGKGRSGGLMFLIAGAKLASQLLGSAK</sequence>
<feature type="compositionally biased region" description="Basic and acidic residues" evidence="1">
    <location>
        <begin position="668"/>
        <end position="677"/>
    </location>
</feature>
<evidence type="ECO:0000256" key="1">
    <source>
        <dbReference type="SAM" id="MobiDB-lite"/>
    </source>
</evidence>
<proteinExistence type="predicted"/>
<keyword evidence="3" id="KW-1185">Reference proteome</keyword>
<gene>
    <name evidence="2" type="ORF">SCAR479_11950</name>
</gene>
<feature type="region of interest" description="Disordered" evidence="1">
    <location>
        <begin position="622"/>
        <end position="650"/>
    </location>
</feature>
<feature type="compositionally biased region" description="Basic and acidic residues" evidence="1">
    <location>
        <begin position="829"/>
        <end position="846"/>
    </location>
</feature>
<feature type="region of interest" description="Disordered" evidence="1">
    <location>
        <begin position="667"/>
        <end position="721"/>
    </location>
</feature>
<dbReference type="EMBL" id="JARVKM010000076">
    <property type="protein sequence ID" value="KAK9771344.1"/>
    <property type="molecule type" value="Genomic_DNA"/>
</dbReference>
<feature type="region of interest" description="Disordered" evidence="1">
    <location>
        <begin position="753"/>
        <end position="912"/>
    </location>
</feature>
<protein>
    <submittedName>
        <fullName evidence="2">Uncharacterized protein</fullName>
    </submittedName>
</protein>
<name>A0ABR2XC41_9PEZI</name>
<feature type="compositionally biased region" description="Polar residues" evidence="1">
    <location>
        <begin position="1011"/>
        <end position="1025"/>
    </location>
</feature>
<accession>A0ABR2XC41</accession>
<evidence type="ECO:0000313" key="3">
    <source>
        <dbReference type="Proteomes" id="UP001465668"/>
    </source>
</evidence>
<organism evidence="2 3">
    <name type="scientific">Seiridium cardinale</name>
    <dbReference type="NCBI Taxonomy" id="138064"/>
    <lineage>
        <taxon>Eukaryota</taxon>
        <taxon>Fungi</taxon>
        <taxon>Dikarya</taxon>
        <taxon>Ascomycota</taxon>
        <taxon>Pezizomycotina</taxon>
        <taxon>Sordariomycetes</taxon>
        <taxon>Xylariomycetidae</taxon>
        <taxon>Amphisphaeriales</taxon>
        <taxon>Sporocadaceae</taxon>
        <taxon>Seiridium</taxon>
    </lineage>
</organism>
<feature type="region of interest" description="Disordered" evidence="1">
    <location>
        <begin position="1154"/>
        <end position="1185"/>
    </location>
</feature>
<feature type="region of interest" description="Disordered" evidence="1">
    <location>
        <begin position="1004"/>
        <end position="1025"/>
    </location>
</feature>
<feature type="compositionally biased region" description="Basic and acidic residues" evidence="1">
    <location>
        <begin position="1163"/>
        <end position="1177"/>
    </location>
</feature>
<feature type="compositionally biased region" description="Acidic residues" evidence="1">
    <location>
        <begin position="819"/>
        <end position="828"/>
    </location>
</feature>
<feature type="compositionally biased region" description="Basic and acidic residues" evidence="1">
    <location>
        <begin position="891"/>
        <end position="902"/>
    </location>
</feature>
<feature type="compositionally biased region" description="Polar residues" evidence="1">
    <location>
        <begin position="680"/>
        <end position="690"/>
    </location>
</feature>
<reference evidence="2 3" key="1">
    <citation type="submission" date="2024-02" db="EMBL/GenBank/DDBJ databases">
        <title>First draft genome assembly of two strains of Seiridium cardinale.</title>
        <authorList>
            <person name="Emiliani G."/>
            <person name="Scali E."/>
        </authorList>
    </citation>
    <scope>NUCLEOTIDE SEQUENCE [LARGE SCALE GENOMIC DNA]</scope>
    <source>
        <strain evidence="2 3">BM-138-000479</strain>
    </source>
</reference>
<dbReference type="Proteomes" id="UP001465668">
    <property type="component" value="Unassembled WGS sequence"/>
</dbReference>
<evidence type="ECO:0000313" key="2">
    <source>
        <dbReference type="EMBL" id="KAK9771344.1"/>
    </source>
</evidence>